<feature type="region of interest" description="Disordered" evidence="1">
    <location>
        <begin position="143"/>
        <end position="286"/>
    </location>
</feature>
<dbReference type="PANTHER" id="PTHR18839">
    <property type="entry name" value="MITOTIC INTERACTOR AND SUBSTRATE OF PLK1 MISP FAMILY MEMBER"/>
    <property type="match status" value="1"/>
</dbReference>
<dbReference type="OMA" id="CLYGWVL"/>
<feature type="compositionally biased region" description="Acidic residues" evidence="1">
    <location>
        <begin position="184"/>
        <end position="193"/>
    </location>
</feature>
<feature type="region of interest" description="Disordered" evidence="1">
    <location>
        <begin position="1"/>
        <end position="70"/>
    </location>
</feature>
<sequence length="286" mass="31463">MENDSWDESQSDSGVSADFSPGSTMEGNPASISSETPIEREIRLSVERENNLRKSRGLPSATSNSQYVQIPLRKAVLTQSNTGKVDKNQDKDREFTGKVMRQEIYEETQREQDLVKLGKIPGIYDKGTVRQMKERKQIFEKTASLASTIKGSYPERDRSFDATSPTQSSNAAKAGGSTNSTVREEEEEEEELTPQDNPFFKLRSSTSVVKVQQDIQETHEREKELRKQRRSLYGDRGGAKGGEGGGGRSDSTDGRSLALSPSLNGLTAPDLSGSSSREETGLSAGW</sequence>
<name>A0A672GE01_SALFA</name>
<dbReference type="InParanoid" id="A0A672GE01"/>
<accession>A0A672GE01</accession>
<evidence type="ECO:0000313" key="2">
    <source>
        <dbReference type="Ensembl" id="ENSSFAP00005016507.1"/>
    </source>
</evidence>
<feature type="compositionally biased region" description="Gly residues" evidence="1">
    <location>
        <begin position="235"/>
        <end position="248"/>
    </location>
</feature>
<dbReference type="Proteomes" id="UP000472267">
    <property type="component" value="Chromosome 6"/>
</dbReference>
<proteinExistence type="predicted"/>
<keyword evidence="3" id="KW-1185">Reference proteome</keyword>
<reference evidence="2" key="3">
    <citation type="submission" date="2025-09" db="UniProtKB">
        <authorList>
            <consortium name="Ensembl"/>
        </authorList>
    </citation>
    <scope>IDENTIFICATION</scope>
</reference>
<evidence type="ECO:0000313" key="3">
    <source>
        <dbReference type="Proteomes" id="UP000472267"/>
    </source>
</evidence>
<feature type="compositionally biased region" description="Polar residues" evidence="1">
    <location>
        <begin position="21"/>
        <end position="36"/>
    </location>
</feature>
<feature type="compositionally biased region" description="Basic and acidic residues" evidence="1">
    <location>
        <begin position="37"/>
        <end position="52"/>
    </location>
</feature>
<dbReference type="PANTHER" id="PTHR18839:SF0">
    <property type="entry name" value="MITOTIC INTERACTOR AND SUBSTRATE OF PLK1 ISOFORM X1-RELATED"/>
    <property type="match status" value="1"/>
</dbReference>
<dbReference type="InterPro" id="IPR042779">
    <property type="entry name" value="MISP/MISP3-like"/>
</dbReference>
<reference evidence="2" key="1">
    <citation type="submission" date="2019-06" db="EMBL/GenBank/DDBJ databases">
        <authorList>
            <consortium name="Wellcome Sanger Institute Data Sharing"/>
        </authorList>
    </citation>
    <scope>NUCLEOTIDE SEQUENCE [LARGE SCALE GENOMIC DNA]</scope>
</reference>
<dbReference type="AlphaFoldDB" id="A0A672GE01"/>
<feature type="compositionally biased region" description="Acidic residues" evidence="1">
    <location>
        <begin position="1"/>
        <end position="10"/>
    </location>
</feature>
<feature type="compositionally biased region" description="Basic and acidic residues" evidence="1">
    <location>
        <begin position="216"/>
        <end position="225"/>
    </location>
</feature>
<reference evidence="2" key="2">
    <citation type="submission" date="2025-08" db="UniProtKB">
        <authorList>
            <consortium name="Ensembl"/>
        </authorList>
    </citation>
    <scope>IDENTIFICATION</scope>
</reference>
<feature type="compositionally biased region" description="Polar residues" evidence="1">
    <location>
        <begin position="161"/>
        <end position="181"/>
    </location>
</feature>
<feature type="compositionally biased region" description="Polar residues" evidence="1">
    <location>
        <begin position="203"/>
        <end position="215"/>
    </location>
</feature>
<organism evidence="2 3">
    <name type="scientific">Salarias fasciatus</name>
    <name type="common">Jewelled blenny</name>
    <name type="synonym">Blennius fasciatus</name>
    <dbReference type="NCBI Taxonomy" id="181472"/>
    <lineage>
        <taxon>Eukaryota</taxon>
        <taxon>Metazoa</taxon>
        <taxon>Chordata</taxon>
        <taxon>Craniata</taxon>
        <taxon>Vertebrata</taxon>
        <taxon>Euteleostomi</taxon>
        <taxon>Actinopterygii</taxon>
        <taxon>Neopterygii</taxon>
        <taxon>Teleostei</taxon>
        <taxon>Neoteleostei</taxon>
        <taxon>Acanthomorphata</taxon>
        <taxon>Ovalentaria</taxon>
        <taxon>Blenniimorphae</taxon>
        <taxon>Blenniiformes</taxon>
        <taxon>Blennioidei</taxon>
        <taxon>Blenniidae</taxon>
        <taxon>Salariinae</taxon>
        <taxon>Salarias</taxon>
    </lineage>
</organism>
<dbReference type="Ensembl" id="ENSSFAT00005017157.1">
    <property type="protein sequence ID" value="ENSSFAP00005016507.1"/>
    <property type="gene ID" value="ENSSFAG00005008755.1"/>
</dbReference>
<protein>
    <submittedName>
        <fullName evidence="2">Uncharacterized protein</fullName>
    </submittedName>
</protein>
<evidence type="ECO:0000256" key="1">
    <source>
        <dbReference type="SAM" id="MobiDB-lite"/>
    </source>
</evidence>